<dbReference type="PANTHER" id="PTHR35610:SF8">
    <property type="entry name" value="3-ISOPROPYLMALATE DEHYDRATASE"/>
    <property type="match status" value="1"/>
</dbReference>
<dbReference type="RefSeq" id="WP_274325315.1">
    <property type="nucleotide sequence ID" value="NZ_CP118158.1"/>
</dbReference>
<keyword evidence="3" id="KW-1185">Reference proteome</keyword>
<dbReference type="Gene3D" id="3.40.50.10900">
    <property type="entry name" value="PAC-like subunit"/>
    <property type="match status" value="1"/>
</dbReference>
<evidence type="ECO:0000256" key="1">
    <source>
        <dbReference type="SAM" id="MobiDB-lite"/>
    </source>
</evidence>
<dbReference type="AlphaFoldDB" id="A0ABD5Y1N3"/>
<dbReference type="GeneID" id="78820000"/>
<evidence type="ECO:0000313" key="3">
    <source>
        <dbReference type="Proteomes" id="UP001596432"/>
    </source>
</evidence>
<evidence type="ECO:0000313" key="2">
    <source>
        <dbReference type="EMBL" id="MFC7139738.1"/>
    </source>
</evidence>
<accession>A0ABD5Y1N3</accession>
<feature type="compositionally biased region" description="Basic and acidic residues" evidence="1">
    <location>
        <begin position="235"/>
        <end position="245"/>
    </location>
</feature>
<dbReference type="InterPro" id="IPR019151">
    <property type="entry name" value="Proteasome_assmbl_chaperone_2"/>
</dbReference>
<dbReference type="PANTHER" id="PTHR35610">
    <property type="entry name" value="3-ISOPROPYLMALATE DEHYDRATASE-RELATED"/>
    <property type="match status" value="1"/>
</dbReference>
<gene>
    <name evidence="2" type="ORF">ACFQMA_07785</name>
</gene>
<feature type="region of interest" description="Disordered" evidence="1">
    <location>
        <begin position="234"/>
        <end position="254"/>
    </location>
</feature>
<dbReference type="EMBL" id="JBHTAS010000001">
    <property type="protein sequence ID" value="MFC7139738.1"/>
    <property type="molecule type" value="Genomic_DNA"/>
</dbReference>
<proteinExistence type="predicted"/>
<name>A0ABD5Y1N3_9EURY</name>
<dbReference type="Pfam" id="PF09754">
    <property type="entry name" value="PAC2"/>
    <property type="match status" value="1"/>
</dbReference>
<dbReference type="GO" id="GO:0000502">
    <property type="term" value="C:proteasome complex"/>
    <property type="evidence" value="ECO:0007669"/>
    <property type="project" value="UniProtKB-KW"/>
</dbReference>
<organism evidence="2 3">
    <name type="scientific">Halosimplex aquaticum</name>
    <dbReference type="NCBI Taxonomy" id="3026162"/>
    <lineage>
        <taxon>Archaea</taxon>
        <taxon>Methanobacteriati</taxon>
        <taxon>Methanobacteriota</taxon>
        <taxon>Stenosarchaea group</taxon>
        <taxon>Halobacteria</taxon>
        <taxon>Halobacteriales</taxon>
        <taxon>Haloarculaceae</taxon>
        <taxon>Halosimplex</taxon>
    </lineage>
</organism>
<keyword evidence="2" id="KW-0647">Proteasome</keyword>
<reference evidence="2 3" key="1">
    <citation type="journal article" date="2019" name="Int. J. Syst. Evol. Microbiol.">
        <title>The Global Catalogue of Microorganisms (GCM) 10K type strain sequencing project: providing services to taxonomists for standard genome sequencing and annotation.</title>
        <authorList>
            <consortium name="The Broad Institute Genomics Platform"/>
            <consortium name="The Broad Institute Genome Sequencing Center for Infectious Disease"/>
            <person name="Wu L."/>
            <person name="Ma J."/>
        </authorList>
    </citation>
    <scope>NUCLEOTIDE SEQUENCE [LARGE SCALE GENOMIC DNA]</scope>
    <source>
        <strain evidence="2 3">XZYJT29</strain>
    </source>
</reference>
<sequence length="254" mass="26665">MAHRADAATFEGAGDLDTEGSTVLVGLPGLGLAGVIAVEHVTDELGLEYRGYLASGEFPHVATYAEGRLRESVRVYGDGDVTALLADLVFPPRSHGALAEGVVEHLTDGCEQVVVPIGAPAEWVDEHGRVTAVTTTDSLGQTLHDADVPPAPGVGAIGGPTGAIVDACAREGVPTVALVVRVEPYRPDPAAATALLRHGIESVVDAAFDTRALEAREDALIAEMDEMARQMQRIDAQEGFERPPPEDDEPSMFQ</sequence>
<dbReference type="InterPro" id="IPR038389">
    <property type="entry name" value="PSMG2_sf"/>
</dbReference>
<comment type="caution">
    <text evidence="2">The sequence shown here is derived from an EMBL/GenBank/DDBJ whole genome shotgun (WGS) entry which is preliminary data.</text>
</comment>
<dbReference type="SUPFAM" id="SSF159659">
    <property type="entry name" value="Cgl1923-like"/>
    <property type="match status" value="1"/>
</dbReference>
<dbReference type="Proteomes" id="UP001596432">
    <property type="component" value="Unassembled WGS sequence"/>
</dbReference>
<protein>
    <submittedName>
        <fullName evidence="2">Proteasome assembly chaperone family protein</fullName>
    </submittedName>
</protein>